<evidence type="ECO:0000256" key="5">
    <source>
        <dbReference type="ARBA" id="ARBA00022645"/>
    </source>
</evidence>
<dbReference type="PROSITE" id="PS51257">
    <property type="entry name" value="PROKAR_LIPOPROTEIN"/>
    <property type="match status" value="1"/>
</dbReference>
<comment type="catalytic activity">
    <reaction evidence="13">
        <text>Preferential cleavage: (Ac)2-L-Lys-D-Ala-|-D-Ala. Also transpeptidation of peptidyl-alanyl moieties that are N-acyl substituents of D-alanine.</text>
        <dbReference type="EC" id="3.4.16.4"/>
    </reaction>
</comment>
<dbReference type="Pfam" id="PF00912">
    <property type="entry name" value="Transgly"/>
    <property type="match status" value="1"/>
</dbReference>
<name>A0ABP3X7H2_9FIRM</name>
<evidence type="ECO:0000256" key="16">
    <source>
        <dbReference type="SAM" id="MobiDB-lite"/>
    </source>
</evidence>
<evidence type="ECO:0000313" key="20">
    <source>
        <dbReference type="EMBL" id="GAA0861634.1"/>
    </source>
</evidence>
<dbReference type="InterPro" id="IPR001264">
    <property type="entry name" value="Glyco_trans_51"/>
</dbReference>
<comment type="caution">
    <text evidence="20">The sequence shown here is derived from an EMBL/GenBank/DDBJ whole genome shotgun (WGS) entry which is preliminary data.</text>
</comment>
<reference evidence="21" key="1">
    <citation type="journal article" date="2019" name="Int. J. Syst. Evol. Microbiol.">
        <title>The Global Catalogue of Microorganisms (GCM) 10K type strain sequencing project: providing services to taxonomists for standard genome sequencing and annotation.</title>
        <authorList>
            <consortium name="The Broad Institute Genomics Platform"/>
            <consortium name="The Broad Institute Genome Sequencing Center for Infectious Disease"/>
            <person name="Wu L."/>
            <person name="Ma J."/>
        </authorList>
    </citation>
    <scope>NUCLEOTIDE SEQUENCE [LARGE SCALE GENOMIC DNA]</scope>
    <source>
        <strain evidence="21">JCM 6486</strain>
    </source>
</reference>
<keyword evidence="21" id="KW-1185">Reference proteome</keyword>
<keyword evidence="12" id="KW-0511">Multifunctional enzyme</keyword>
<keyword evidence="8" id="KW-0808">Transferase</keyword>
<evidence type="ECO:0000256" key="1">
    <source>
        <dbReference type="ARBA" id="ARBA00002624"/>
    </source>
</evidence>
<dbReference type="SUPFAM" id="SSF56601">
    <property type="entry name" value="beta-lactamase/transpeptidase-like"/>
    <property type="match status" value="1"/>
</dbReference>
<evidence type="ECO:0000256" key="7">
    <source>
        <dbReference type="ARBA" id="ARBA00022676"/>
    </source>
</evidence>
<evidence type="ECO:0000259" key="18">
    <source>
        <dbReference type="Pfam" id="PF00905"/>
    </source>
</evidence>
<gene>
    <name evidence="20" type="ORF">GCM10008917_03750</name>
</gene>
<keyword evidence="5" id="KW-0121">Carboxypeptidase</keyword>
<keyword evidence="10" id="KW-0735">Signal-anchor</keyword>
<evidence type="ECO:0000256" key="12">
    <source>
        <dbReference type="ARBA" id="ARBA00023268"/>
    </source>
</evidence>
<comment type="subcellular location">
    <subcellularLocation>
        <location evidence="2">Cell membrane</location>
        <topology evidence="2">Single-pass type II membrane protein</topology>
    </subcellularLocation>
</comment>
<dbReference type="PANTHER" id="PTHR32282:SF33">
    <property type="entry name" value="PEPTIDOGLYCAN GLYCOSYLTRANSFERASE"/>
    <property type="match status" value="1"/>
</dbReference>
<evidence type="ECO:0000256" key="17">
    <source>
        <dbReference type="SAM" id="Phobius"/>
    </source>
</evidence>
<accession>A0ABP3X7H2</accession>
<sequence length="801" mass="88203">MSDKKNKKSSLIKKIATTFLVLFGCGVAAVSIFIIGILINTPDVDPKNMIFSENSIIYDSNKKVTEKTQGEESRYVVKNANEMPQNMKNAVLAIEDHTFYEHGGINLKRTIGAFVQNFKLGYKAQGASTITQQLAKNLYLTNEKTYKRKIKELYYALKLEKSLSKDEILLAYLNTMSLGQGTRGVKAAAAKYFDKDVSELNLAECALLAGITKYPSKYAAYKTSPLTLDDDIENAQIIIYPQDYVPTDNDMKMYKKLLEDGKIDGLTYDALKKGRNVIYKAEFNSESKKRQEVVLSRMLELGYITKSEYDDAIKQEIKIKLGDKVDNKNSSYFNTLVKKDVIKALIKEGYTKDEAEDMLYNGGLRIYSTIDSSMQDLVEKEYNDNSNFPGTYRDEHGNLQPQSAMVIMDNNNGQIKAMIGGRGIGGDSLYNRAIKPRQPGSSIKPLAVYLPLMEKVGMTPQSLMNDTPLKKVNGKDWPKNAGGSYHGRVGMSEALKHSYNAAVVQGAAMLGNNEKESMEVVQKALKDVGITTAKEARHYSATLGGMDTGVSPLEMTAAYATIANGGVYVEPITFTKIELSNGDVLLENKPEKKRVYSQNTAYYMTKMLEGAVNSGTGKSARMSNMAVAGKTGTTNNNFDAWFCGFTPYYTASVWIGNDRNQSLAKGSQIAAALWKDVMNPIHSDLDGRSFDKVGPFSGVDVNYSQGMSASPKPESKPEEDQPTEQTEQNQPATPEQPVETPEQQQPTTPETPSETPEQQPPVTQPPATQQPEASPPVTQQPATPPPATQQPSTEQQAPPAA</sequence>
<dbReference type="Pfam" id="PF00905">
    <property type="entry name" value="Transpeptidase"/>
    <property type="match status" value="1"/>
</dbReference>
<dbReference type="EC" id="3.4.16.4" evidence="3"/>
<feature type="compositionally biased region" description="Low complexity" evidence="16">
    <location>
        <begin position="789"/>
        <end position="801"/>
    </location>
</feature>
<evidence type="ECO:0000256" key="2">
    <source>
        <dbReference type="ARBA" id="ARBA00004401"/>
    </source>
</evidence>
<proteinExistence type="predicted"/>
<protein>
    <recommendedName>
        <fullName evidence="4">Penicillin-binding protein 1A</fullName>
        <ecNumber evidence="14">2.4.99.28</ecNumber>
        <ecNumber evidence="3">3.4.16.4</ecNumber>
    </recommendedName>
</protein>
<evidence type="ECO:0000256" key="13">
    <source>
        <dbReference type="ARBA" id="ARBA00034000"/>
    </source>
</evidence>
<dbReference type="PANTHER" id="PTHR32282">
    <property type="entry name" value="BINDING PROTEIN TRANSPEPTIDASE, PUTATIVE-RELATED"/>
    <property type="match status" value="1"/>
</dbReference>
<keyword evidence="6" id="KW-0645">Protease</keyword>
<evidence type="ECO:0000256" key="6">
    <source>
        <dbReference type="ARBA" id="ARBA00022670"/>
    </source>
</evidence>
<keyword evidence="9" id="KW-0378">Hydrolase</keyword>
<dbReference type="InterPro" id="IPR050396">
    <property type="entry name" value="Glycosyltr_51/Transpeptidase"/>
</dbReference>
<dbReference type="RefSeq" id="WP_346041540.1">
    <property type="nucleotide sequence ID" value="NZ_BAAACP010000002.1"/>
</dbReference>
<keyword evidence="17" id="KW-0812">Transmembrane</keyword>
<feature type="domain" description="Glycosyl transferase family 51" evidence="19">
    <location>
        <begin position="64"/>
        <end position="223"/>
    </location>
</feature>
<dbReference type="InterPro" id="IPR012338">
    <property type="entry name" value="Beta-lactam/transpept-like"/>
</dbReference>
<comment type="catalytic activity">
    <reaction evidence="15">
        <text>[GlcNAc-(1-&gt;4)-Mur2Ac(oyl-L-Ala-gamma-D-Glu-L-Lys-D-Ala-D-Ala)](n)-di-trans,octa-cis-undecaprenyl diphosphate + beta-D-GlcNAc-(1-&gt;4)-Mur2Ac(oyl-L-Ala-gamma-D-Glu-L-Lys-D-Ala-D-Ala)-di-trans,octa-cis-undecaprenyl diphosphate = [GlcNAc-(1-&gt;4)-Mur2Ac(oyl-L-Ala-gamma-D-Glu-L-Lys-D-Ala-D-Ala)](n+1)-di-trans,octa-cis-undecaprenyl diphosphate + di-trans,octa-cis-undecaprenyl diphosphate + H(+)</text>
        <dbReference type="Rhea" id="RHEA:23708"/>
        <dbReference type="Rhea" id="RHEA-COMP:9602"/>
        <dbReference type="Rhea" id="RHEA-COMP:9603"/>
        <dbReference type="ChEBI" id="CHEBI:15378"/>
        <dbReference type="ChEBI" id="CHEBI:58405"/>
        <dbReference type="ChEBI" id="CHEBI:60033"/>
        <dbReference type="ChEBI" id="CHEBI:78435"/>
        <dbReference type="EC" id="2.4.99.28"/>
    </reaction>
</comment>
<evidence type="ECO:0000256" key="3">
    <source>
        <dbReference type="ARBA" id="ARBA00012448"/>
    </source>
</evidence>
<keyword evidence="17" id="KW-1133">Transmembrane helix</keyword>
<dbReference type="EC" id="2.4.99.28" evidence="14"/>
<evidence type="ECO:0000256" key="15">
    <source>
        <dbReference type="ARBA" id="ARBA00049902"/>
    </source>
</evidence>
<evidence type="ECO:0000256" key="4">
    <source>
        <dbReference type="ARBA" id="ARBA00018638"/>
    </source>
</evidence>
<feature type="region of interest" description="Disordered" evidence="16">
    <location>
        <begin position="701"/>
        <end position="801"/>
    </location>
</feature>
<evidence type="ECO:0000256" key="8">
    <source>
        <dbReference type="ARBA" id="ARBA00022679"/>
    </source>
</evidence>
<dbReference type="EMBL" id="BAAACP010000002">
    <property type="protein sequence ID" value="GAA0861634.1"/>
    <property type="molecule type" value="Genomic_DNA"/>
</dbReference>
<dbReference type="InterPro" id="IPR036950">
    <property type="entry name" value="PBP_transglycosylase"/>
</dbReference>
<dbReference type="Gene3D" id="1.10.3810.10">
    <property type="entry name" value="Biosynthetic peptidoglycan transglycosylase-like"/>
    <property type="match status" value="1"/>
</dbReference>
<dbReference type="InterPro" id="IPR023346">
    <property type="entry name" value="Lysozyme-like_dom_sf"/>
</dbReference>
<evidence type="ECO:0000313" key="21">
    <source>
        <dbReference type="Proteomes" id="UP001400965"/>
    </source>
</evidence>
<feature type="compositionally biased region" description="Low complexity" evidence="16">
    <location>
        <begin position="723"/>
        <end position="757"/>
    </location>
</feature>
<evidence type="ECO:0000259" key="19">
    <source>
        <dbReference type="Pfam" id="PF00912"/>
    </source>
</evidence>
<feature type="domain" description="Penicillin-binding protein transpeptidase" evidence="18">
    <location>
        <begin position="404"/>
        <end position="678"/>
    </location>
</feature>
<evidence type="ECO:0000256" key="10">
    <source>
        <dbReference type="ARBA" id="ARBA00022968"/>
    </source>
</evidence>
<evidence type="ECO:0000256" key="14">
    <source>
        <dbReference type="ARBA" id="ARBA00044770"/>
    </source>
</evidence>
<feature type="compositionally biased region" description="Low complexity" evidence="16">
    <location>
        <begin position="765"/>
        <end position="781"/>
    </location>
</feature>
<dbReference type="InterPro" id="IPR001460">
    <property type="entry name" value="PCN-bd_Tpept"/>
</dbReference>
<evidence type="ECO:0000256" key="9">
    <source>
        <dbReference type="ARBA" id="ARBA00022801"/>
    </source>
</evidence>
<comment type="function">
    <text evidence="1">Cell wall formation. Synthesis of cross-linked peptidoglycan from the lipid intermediates. The enzyme has a penicillin-insensitive transglycosylase N-terminal domain (formation of linear glycan strands) and a penicillin-sensitive transpeptidase C-terminal domain (cross-linking of the peptide subunits).</text>
</comment>
<evidence type="ECO:0000256" key="11">
    <source>
        <dbReference type="ARBA" id="ARBA00023251"/>
    </source>
</evidence>
<feature type="transmembrane region" description="Helical" evidence="17">
    <location>
        <begin position="20"/>
        <end position="39"/>
    </location>
</feature>
<dbReference type="Proteomes" id="UP001400965">
    <property type="component" value="Unassembled WGS sequence"/>
</dbReference>
<keyword evidence="7" id="KW-0328">Glycosyltransferase</keyword>
<organism evidence="20 21">
    <name type="scientific">Paraclostridium tenue</name>
    <dbReference type="NCBI Taxonomy" id="1737"/>
    <lineage>
        <taxon>Bacteria</taxon>
        <taxon>Bacillati</taxon>
        <taxon>Bacillota</taxon>
        <taxon>Clostridia</taxon>
        <taxon>Peptostreptococcales</taxon>
        <taxon>Peptostreptococcaceae</taxon>
        <taxon>Paraclostridium</taxon>
    </lineage>
</organism>
<dbReference type="SUPFAM" id="SSF53955">
    <property type="entry name" value="Lysozyme-like"/>
    <property type="match status" value="1"/>
</dbReference>
<keyword evidence="11" id="KW-0046">Antibiotic resistance</keyword>
<dbReference type="Gene3D" id="3.40.710.10">
    <property type="entry name" value="DD-peptidase/beta-lactamase superfamily"/>
    <property type="match status" value="1"/>
</dbReference>
<keyword evidence="17" id="KW-0472">Membrane</keyword>